<name>A0AAD1UEH6_EUPCR</name>
<accession>A0AAD1UEH6</accession>
<feature type="compositionally biased region" description="Basic residues" evidence="2">
    <location>
        <begin position="972"/>
        <end position="992"/>
    </location>
</feature>
<sequence>MEMSSQRETSERRGYFGADEPQSENMGSKYQNSYGISQNSQSAKPGMVRRPNSEIMSNYDERRAKADIDPHVYSMSERYGSSMEAKMGSYPLVRGNSMTQRHPYGGNQMKGYEYPRPNGYENSHKSDYNDMESLHRKQQEGYPAGGVGIRHNYDYQKVSQNRMMNGTYGHQGKESMVSHLEKDANVTEISRGWMRNIVCDRPPKYNGFKDAEEQEVKLFKKRRNHTLRKVYLIYSCMSDLLLKEKEVIEQEVSKNHRSTLPSLKNFNKDNLEFQGIVDHLMTKFSIPPPISQDPFDYDSQEEVMRKNCNRRKSKSFSGSDSSFKDASFNDFDGPPKPKGIAARREFKRTCKEVSNKRINDSTIPPVKAEILEDFDHAKGTRGVQSQQKTNRKLDMQINDVGSLNLSRKQSMELSTLKVQKFNIDEISFDDSELPISQHGGKLGGKTSGRKRKAKNDSSSLYSKKHLREANRKYIQEAKRKAVFPPTFVYSKLIQIVKEYMKEFFIDPKDLVQNSSGQINRKKGGKRALSQGAYESGDGPFDLKYDGTLGIRGIKHSKDKKRGYLNGVSKPNHFWWLISKAFLNYFLLDGAKDCLDSFLKGKEIKNKHNNDEEGDNEEKKEESSEKDAPVDISKFAHLFSTNCQNFESLMKDDTELQGLVKEDIINECQYRKNPLLDDNLWCPIKEEDSESDDEEGYERVKNLEALDIEQIDKLINVIEDRFQIESKEGQIAIKSSKKQCESINIPEIKYNFNCDRNDCYIHDDTMKDVGFLDEEKEKDDISDLKNNISQLKKDKTQEIQIHINSVLELNRLGFTTDEEFHSDLNRISDKLNSCHNDQIIIRDDLIIHPESRQDSEENKEKEEEGEKKKENPESPSSLKKEALSDPPSSPDEENEINGILKHLRVQLLSCKSDNLLEVQKLYKEVNSGQAIQEQKDYLDYQKKFSESTVKPYKLIYEKLIENNGRLQKVAGIKGKRGGYNHHKKNHHGKRKKNRNPEEKGSEELCGDPNNYLKDTPYLSDKSEDINFEEIDKCKSDFKRFNEKISNMSQISKNPMVKQETDIKQEVIEERNLNGQKDLKKFIKEEILDGSQEKRKPQIPKKEEVKEQTSPKKNFEEEKELVDPLELDNFQGSEEAINIDIDDKPQDLDLEFNDKADAINLEMDQKPEVQMEREDKDQDLRIDQHQMGNELNEDHIDSEYDMMDKPEDFKMNEQDIIDLQNNENMVSPEDQNLLINCQLDEGQDMMEGQDESLLELD</sequence>
<protein>
    <submittedName>
        <fullName evidence="3">Uncharacterized protein</fullName>
    </submittedName>
</protein>
<gene>
    <name evidence="3" type="ORF">ECRASSUSDP1_LOCUS7077</name>
</gene>
<evidence type="ECO:0000313" key="4">
    <source>
        <dbReference type="Proteomes" id="UP001295684"/>
    </source>
</evidence>
<dbReference type="AlphaFoldDB" id="A0AAD1UEH6"/>
<keyword evidence="1" id="KW-0175">Coiled coil</keyword>
<evidence type="ECO:0000256" key="2">
    <source>
        <dbReference type="SAM" id="MobiDB-lite"/>
    </source>
</evidence>
<proteinExistence type="predicted"/>
<organism evidence="3 4">
    <name type="scientific">Euplotes crassus</name>
    <dbReference type="NCBI Taxonomy" id="5936"/>
    <lineage>
        <taxon>Eukaryota</taxon>
        <taxon>Sar</taxon>
        <taxon>Alveolata</taxon>
        <taxon>Ciliophora</taxon>
        <taxon>Intramacronucleata</taxon>
        <taxon>Spirotrichea</taxon>
        <taxon>Hypotrichia</taxon>
        <taxon>Euplotida</taxon>
        <taxon>Euplotidae</taxon>
        <taxon>Moneuplotes</taxon>
    </lineage>
</organism>
<feature type="compositionally biased region" description="Polar residues" evidence="2">
    <location>
        <begin position="23"/>
        <end position="43"/>
    </location>
</feature>
<feature type="region of interest" description="Disordered" evidence="2">
    <location>
        <begin position="844"/>
        <end position="893"/>
    </location>
</feature>
<feature type="compositionally biased region" description="Basic and acidic residues" evidence="2">
    <location>
        <begin position="1085"/>
        <end position="1114"/>
    </location>
</feature>
<comment type="caution">
    <text evidence="3">The sequence shown here is derived from an EMBL/GenBank/DDBJ whole genome shotgun (WGS) entry which is preliminary data.</text>
</comment>
<evidence type="ECO:0000313" key="3">
    <source>
        <dbReference type="EMBL" id="CAI2365789.1"/>
    </source>
</evidence>
<feature type="coiled-coil region" evidence="1">
    <location>
        <begin position="773"/>
        <end position="800"/>
    </location>
</feature>
<feature type="region of interest" description="Disordered" evidence="2">
    <location>
        <begin position="1085"/>
        <end position="1127"/>
    </location>
</feature>
<feature type="compositionally biased region" description="Low complexity" evidence="2">
    <location>
        <begin position="315"/>
        <end position="328"/>
    </location>
</feature>
<feature type="region of interest" description="Disordered" evidence="2">
    <location>
        <begin position="308"/>
        <end position="342"/>
    </location>
</feature>
<feature type="region of interest" description="Disordered" evidence="2">
    <location>
        <begin position="1"/>
        <end position="51"/>
    </location>
</feature>
<feature type="region of interest" description="Disordered" evidence="2">
    <location>
        <begin position="605"/>
        <end position="627"/>
    </location>
</feature>
<reference evidence="3" key="1">
    <citation type="submission" date="2023-07" db="EMBL/GenBank/DDBJ databases">
        <authorList>
            <consortium name="AG Swart"/>
            <person name="Singh M."/>
            <person name="Singh A."/>
            <person name="Seah K."/>
            <person name="Emmerich C."/>
        </authorList>
    </citation>
    <scope>NUCLEOTIDE SEQUENCE</scope>
    <source>
        <strain evidence="3">DP1</strain>
    </source>
</reference>
<dbReference type="Proteomes" id="UP001295684">
    <property type="component" value="Unassembled WGS sequence"/>
</dbReference>
<keyword evidence="4" id="KW-1185">Reference proteome</keyword>
<dbReference type="EMBL" id="CAMPGE010006881">
    <property type="protein sequence ID" value="CAI2365789.1"/>
    <property type="molecule type" value="Genomic_DNA"/>
</dbReference>
<evidence type="ECO:0000256" key="1">
    <source>
        <dbReference type="SAM" id="Coils"/>
    </source>
</evidence>
<feature type="compositionally biased region" description="Basic and acidic residues" evidence="2">
    <location>
        <begin position="844"/>
        <end position="882"/>
    </location>
</feature>
<feature type="compositionally biased region" description="Acidic residues" evidence="2">
    <location>
        <begin position="1115"/>
        <end position="1124"/>
    </location>
</feature>
<feature type="region of interest" description="Disordered" evidence="2">
    <location>
        <begin position="434"/>
        <end position="464"/>
    </location>
</feature>
<feature type="region of interest" description="Disordered" evidence="2">
    <location>
        <begin position="971"/>
        <end position="1017"/>
    </location>
</feature>